<dbReference type="Pfam" id="PF00899">
    <property type="entry name" value="ThiF"/>
    <property type="match status" value="1"/>
</dbReference>
<dbReference type="GO" id="GO:0016779">
    <property type="term" value="F:nucleotidyltransferase activity"/>
    <property type="evidence" value="ECO:0007669"/>
    <property type="project" value="UniProtKB-KW"/>
</dbReference>
<dbReference type="AlphaFoldDB" id="A0A315YRX1"/>
<reference evidence="2 3" key="1">
    <citation type="submission" date="2018-05" db="EMBL/GenBank/DDBJ databases">
        <title>The Hungate 1000. A catalogue of reference genomes from the rumen microbiome.</title>
        <authorList>
            <person name="Kelly W."/>
        </authorList>
    </citation>
    <scope>NUCLEOTIDE SEQUENCE [LARGE SCALE GENOMIC DNA]</scope>
    <source>
        <strain evidence="2 3">SAb67</strain>
    </source>
</reference>
<proteinExistence type="predicted"/>
<dbReference type="InterPro" id="IPR000594">
    <property type="entry name" value="ThiF_NAD_FAD-bd"/>
</dbReference>
<gene>
    <name evidence="2" type="ORF">IE37_00018</name>
</gene>
<comment type="caution">
    <text evidence="2">The sequence shown here is derived from an EMBL/GenBank/DDBJ whole genome shotgun (WGS) entry which is preliminary data.</text>
</comment>
<dbReference type="PANTHER" id="PTHR43267:SF3">
    <property type="entry name" value="THIF PROTEIN"/>
    <property type="match status" value="1"/>
</dbReference>
<keyword evidence="2" id="KW-0548">Nucleotidyltransferase</keyword>
<dbReference type="SUPFAM" id="SSF69572">
    <property type="entry name" value="Activating enzymes of the ubiquitin-like proteins"/>
    <property type="match status" value="1"/>
</dbReference>
<organism evidence="2 3">
    <name type="scientific">Ruminococcus flavefaciens</name>
    <dbReference type="NCBI Taxonomy" id="1265"/>
    <lineage>
        <taxon>Bacteria</taxon>
        <taxon>Bacillati</taxon>
        <taxon>Bacillota</taxon>
        <taxon>Clostridia</taxon>
        <taxon>Eubacteriales</taxon>
        <taxon>Oscillospiraceae</taxon>
        <taxon>Ruminococcus</taxon>
    </lineage>
</organism>
<keyword evidence="2" id="KW-0808">Transferase</keyword>
<dbReference type="RefSeq" id="WP_109724953.1">
    <property type="nucleotide sequence ID" value="NZ_QGDI01000001.1"/>
</dbReference>
<dbReference type="InterPro" id="IPR045886">
    <property type="entry name" value="ThiF/MoeB/HesA"/>
</dbReference>
<dbReference type="OrthoDB" id="9804286at2"/>
<dbReference type="InterPro" id="IPR012729">
    <property type="entry name" value="ThiF_fam2"/>
</dbReference>
<dbReference type="NCBIfam" id="TIGR02354">
    <property type="entry name" value="thiF_fam2"/>
    <property type="match status" value="1"/>
</dbReference>
<evidence type="ECO:0000313" key="2">
    <source>
        <dbReference type="EMBL" id="PWJ15127.1"/>
    </source>
</evidence>
<dbReference type="EMBL" id="QGDI01000001">
    <property type="protein sequence ID" value="PWJ15127.1"/>
    <property type="molecule type" value="Genomic_DNA"/>
</dbReference>
<dbReference type="Gene3D" id="3.40.50.720">
    <property type="entry name" value="NAD(P)-binding Rossmann-like Domain"/>
    <property type="match status" value="1"/>
</dbReference>
<accession>A0A315YRX1</accession>
<dbReference type="GO" id="GO:0061504">
    <property type="term" value="P:cyclic threonylcarbamoyladenosine biosynthetic process"/>
    <property type="evidence" value="ECO:0007669"/>
    <property type="project" value="TreeGrafter"/>
</dbReference>
<dbReference type="PANTHER" id="PTHR43267">
    <property type="entry name" value="TRNA THREONYLCARBAMOYLADENOSINE DEHYDRATASE"/>
    <property type="match status" value="1"/>
</dbReference>
<name>A0A315YRX1_RUMFL</name>
<dbReference type="GO" id="GO:0008641">
    <property type="term" value="F:ubiquitin-like modifier activating enzyme activity"/>
    <property type="evidence" value="ECO:0007669"/>
    <property type="project" value="InterPro"/>
</dbReference>
<dbReference type="InterPro" id="IPR035985">
    <property type="entry name" value="Ubiquitin-activating_enz"/>
</dbReference>
<dbReference type="STRING" id="1265.SAMN02910280_1948"/>
<feature type="domain" description="THIF-type NAD/FAD binding fold" evidence="1">
    <location>
        <begin position="17"/>
        <end position="208"/>
    </location>
</feature>
<protein>
    <submittedName>
        <fullName evidence="2">Sulfur carrier protein ThiS adenylyltransferase</fullName>
    </submittedName>
</protein>
<dbReference type="Proteomes" id="UP000245720">
    <property type="component" value="Unassembled WGS sequence"/>
</dbReference>
<evidence type="ECO:0000259" key="1">
    <source>
        <dbReference type="Pfam" id="PF00899"/>
    </source>
</evidence>
<sequence length="212" mass="23007">MPIPSREEMYSALEERHGTELQKKLDSASVAVCGLGGLGSNIAIALARAGVGYLHIIDFDRVDISNLNRQQYFPEQLGEPKSEAMKDTLERLAPYCHIKADNIKLSEDNIPALLSDADIIVEAFDKADQKAMLVNCVLENMPDKYLVSGSGMAGIAPSNIITTKRITKRFYLCGDGVSDVDDGMGLVSSRVLICAGHQAHAVIRIIAGEFDI</sequence>
<evidence type="ECO:0000313" key="3">
    <source>
        <dbReference type="Proteomes" id="UP000245720"/>
    </source>
</evidence>
<dbReference type="NCBIfam" id="NF006395">
    <property type="entry name" value="PRK08644.1"/>
    <property type="match status" value="1"/>
</dbReference>
<dbReference type="GO" id="GO:0061503">
    <property type="term" value="F:tRNA threonylcarbamoyladenosine dehydratase"/>
    <property type="evidence" value="ECO:0007669"/>
    <property type="project" value="TreeGrafter"/>
</dbReference>